<feature type="transmembrane region" description="Helical" evidence="6">
    <location>
        <begin position="373"/>
        <end position="392"/>
    </location>
</feature>
<dbReference type="GO" id="GO:0005886">
    <property type="term" value="C:plasma membrane"/>
    <property type="evidence" value="ECO:0007669"/>
    <property type="project" value="UniProtKB-SubCell"/>
</dbReference>
<feature type="transmembrane region" description="Helical" evidence="6">
    <location>
        <begin position="342"/>
        <end position="361"/>
    </location>
</feature>
<dbReference type="Pfam" id="PF01554">
    <property type="entry name" value="MatE"/>
    <property type="match status" value="1"/>
</dbReference>
<dbReference type="Pfam" id="PF01943">
    <property type="entry name" value="Polysacc_synt"/>
    <property type="match status" value="1"/>
</dbReference>
<dbReference type="EMBL" id="CP135996">
    <property type="protein sequence ID" value="WOC31529.1"/>
    <property type="molecule type" value="Genomic_DNA"/>
</dbReference>
<sequence>MARKSQSFLKGAAVLVGAVAVVKVLGALFKIPLSWILTPVGSAYFGSAYSLYFPIYSLAAAGFPTAVARMVSARCARGSFRDVRALHQVTVRLFTVIGFCAFALMTALSWPYANLAVRTGPQTVLPAVWALAPCALFCSLLSAYRGLYEGMRNMTPTAVSQVVEAAGRLIFGLGLCALTAAAAAREYALHGTVWGTPQPSEAYARLAALPACAAGAVFGVTIGSMLAFLYLIVYYHKNGDGITEAELRRAPPPAAAGTLRRELVRTAVPIALGSLAVNLSTLVDAALLNRRLSDLMLQMPNVLLQTYAGLLPQEVIRMQSVPSFLYGCYTNANTMFMLVPTVTQAFAMSALPSVTAAWAAGSRSRLETCVLSVLRLSAMITMPMGLGLSALAEPVCRLLFGAQNAPEITGQILAVLGIAAVFSALCTPVQSMLQAVGRVDLPVKFLFGGLAVKSVLNYVLVGDPRFQVMGAAVSTLVCYGAILVCSLAALHRETKLKLHLASLLGRPLLAGSLSAVTAKLCWRVLAPQAGSAGATCLAVCAAVVVYGICAALLGVITKEDRKSLFGGKSAKSLEKSRRIV</sequence>
<reference evidence="7 8" key="2">
    <citation type="submission" date="2024-06" db="EMBL/GenBank/DDBJ databases">
        <title>Caproicibacterium argilliputei sp. nov, a novel caproic acid producing anaerobic bacterium isolated from pit mud.</title>
        <authorList>
            <person name="Xia S."/>
        </authorList>
    </citation>
    <scope>NUCLEOTIDE SEQUENCE [LARGE SCALE GENOMIC DNA]</scope>
    <source>
        <strain evidence="7 8">ZCY20-5</strain>
    </source>
</reference>
<evidence type="ECO:0000256" key="3">
    <source>
        <dbReference type="ARBA" id="ARBA00022692"/>
    </source>
</evidence>
<keyword evidence="5 6" id="KW-0472">Membrane</keyword>
<feature type="transmembrane region" description="Helical" evidence="6">
    <location>
        <begin position="49"/>
        <end position="68"/>
    </location>
</feature>
<accession>A0AA97D924</accession>
<feature type="transmembrane region" description="Helical" evidence="6">
    <location>
        <begin position="466"/>
        <end position="491"/>
    </location>
</feature>
<feature type="transmembrane region" description="Helical" evidence="6">
    <location>
        <begin position="441"/>
        <end position="460"/>
    </location>
</feature>
<feature type="transmembrane region" description="Helical" evidence="6">
    <location>
        <begin position="89"/>
        <end position="112"/>
    </location>
</feature>
<dbReference type="PANTHER" id="PTHR30250:SF21">
    <property type="entry name" value="LIPID II FLIPPASE MURJ"/>
    <property type="match status" value="1"/>
</dbReference>
<gene>
    <name evidence="7" type="ORF">PXC00_09930</name>
</gene>
<keyword evidence="4 6" id="KW-1133">Transmembrane helix</keyword>
<dbReference type="PIRSF" id="PIRSF038958">
    <property type="entry name" value="PG_synth_SpoVB"/>
    <property type="match status" value="1"/>
</dbReference>
<dbReference type="RefSeq" id="WP_275846304.1">
    <property type="nucleotide sequence ID" value="NZ_CP135996.1"/>
</dbReference>
<evidence type="ECO:0000256" key="5">
    <source>
        <dbReference type="ARBA" id="ARBA00023136"/>
    </source>
</evidence>
<reference evidence="8" key="3">
    <citation type="submission" date="2024-06" db="EMBL/GenBank/DDBJ databases">
        <authorList>
            <person name="Zeng C."/>
        </authorList>
    </citation>
    <scope>NUCLEOTIDE SEQUENCE [LARGE SCALE GENOMIC DNA]</scope>
    <source>
        <strain evidence="8">ZCY20-5</strain>
    </source>
</reference>
<dbReference type="GO" id="GO:0015297">
    <property type="term" value="F:antiporter activity"/>
    <property type="evidence" value="ECO:0007669"/>
    <property type="project" value="InterPro"/>
</dbReference>
<keyword evidence="3 6" id="KW-0812">Transmembrane</keyword>
<evidence type="ECO:0000256" key="1">
    <source>
        <dbReference type="ARBA" id="ARBA00004651"/>
    </source>
</evidence>
<dbReference type="InterPro" id="IPR002528">
    <property type="entry name" value="MATE_fam"/>
</dbReference>
<evidence type="ECO:0000256" key="2">
    <source>
        <dbReference type="ARBA" id="ARBA00022475"/>
    </source>
</evidence>
<evidence type="ECO:0000256" key="6">
    <source>
        <dbReference type="SAM" id="Phobius"/>
    </source>
</evidence>
<dbReference type="KEGG" id="carl:PXC00_09930"/>
<evidence type="ECO:0000313" key="7">
    <source>
        <dbReference type="EMBL" id="WOC31529.1"/>
    </source>
</evidence>
<feature type="transmembrane region" description="Helical" evidence="6">
    <location>
        <begin position="412"/>
        <end position="429"/>
    </location>
</feature>
<feature type="transmembrane region" description="Helical" evidence="6">
    <location>
        <begin position="165"/>
        <end position="184"/>
    </location>
</feature>
<dbReference type="InterPro" id="IPR002797">
    <property type="entry name" value="Polysacc_synth"/>
</dbReference>
<reference evidence="8" key="1">
    <citation type="submission" date="2024-06" db="EMBL/GenBank/DDBJ databases">
        <title>Caproicibacterium argilliputei sp. nov, a novel caproic acid producing anaerobic bacterium isolated from pit mud.</title>
        <authorList>
            <person name="Zeng C."/>
        </authorList>
    </citation>
    <scope>NUCLEOTIDE SEQUENCE [LARGE SCALE GENOMIC DNA]</scope>
    <source>
        <strain evidence="8">ZCY20-5</strain>
    </source>
</reference>
<evidence type="ECO:0000256" key="4">
    <source>
        <dbReference type="ARBA" id="ARBA00022989"/>
    </source>
</evidence>
<keyword evidence="2" id="KW-1003">Cell membrane</keyword>
<keyword evidence="8" id="KW-1185">Reference proteome</keyword>
<dbReference type="InterPro" id="IPR050833">
    <property type="entry name" value="Poly_Biosynth_Transport"/>
</dbReference>
<feature type="transmembrane region" description="Helical" evidence="6">
    <location>
        <begin position="12"/>
        <end position="37"/>
    </location>
</feature>
<proteinExistence type="predicted"/>
<evidence type="ECO:0000313" key="8">
    <source>
        <dbReference type="Proteomes" id="UP001300604"/>
    </source>
</evidence>
<feature type="transmembrane region" description="Helical" evidence="6">
    <location>
        <begin position="204"/>
        <end position="233"/>
    </location>
</feature>
<dbReference type="AlphaFoldDB" id="A0AA97D924"/>
<dbReference type="InterPro" id="IPR024923">
    <property type="entry name" value="PG_synth_SpoVB"/>
</dbReference>
<feature type="transmembrane region" description="Helical" evidence="6">
    <location>
        <begin position="124"/>
        <end position="144"/>
    </location>
</feature>
<dbReference type="CDD" id="cd13124">
    <property type="entry name" value="MATE_SpoVB_like"/>
    <property type="match status" value="1"/>
</dbReference>
<feature type="transmembrane region" description="Helical" evidence="6">
    <location>
        <begin position="531"/>
        <end position="556"/>
    </location>
</feature>
<comment type="subcellular location">
    <subcellularLocation>
        <location evidence="1">Cell membrane</location>
        <topology evidence="1">Multi-pass membrane protein</topology>
    </subcellularLocation>
</comment>
<dbReference type="Proteomes" id="UP001300604">
    <property type="component" value="Chromosome"/>
</dbReference>
<dbReference type="GO" id="GO:0042910">
    <property type="term" value="F:xenobiotic transmembrane transporter activity"/>
    <property type="evidence" value="ECO:0007669"/>
    <property type="project" value="InterPro"/>
</dbReference>
<name>A0AA97D924_9FIRM</name>
<dbReference type="PANTHER" id="PTHR30250">
    <property type="entry name" value="PST FAMILY PREDICTED COLANIC ACID TRANSPORTER"/>
    <property type="match status" value="1"/>
</dbReference>
<organism evidence="7 8">
    <name type="scientific">Caproicibacterium argilliputei</name>
    <dbReference type="NCBI Taxonomy" id="3030016"/>
    <lineage>
        <taxon>Bacteria</taxon>
        <taxon>Bacillati</taxon>
        <taxon>Bacillota</taxon>
        <taxon>Clostridia</taxon>
        <taxon>Eubacteriales</taxon>
        <taxon>Oscillospiraceae</taxon>
        <taxon>Caproicibacterium</taxon>
    </lineage>
</organism>
<protein>
    <submittedName>
        <fullName evidence="7">Polysaccharide biosynthesis protein</fullName>
    </submittedName>
</protein>